<keyword evidence="2" id="KW-1185">Reference proteome</keyword>
<evidence type="ECO:0000313" key="2">
    <source>
        <dbReference type="Proteomes" id="UP001059041"/>
    </source>
</evidence>
<dbReference type="PROSITE" id="PS51257">
    <property type="entry name" value="PROKAR_LIPOPROTEIN"/>
    <property type="match status" value="1"/>
</dbReference>
<comment type="caution">
    <text evidence="1">The sequence shown here is derived from an EMBL/GenBank/DDBJ whole genome shotgun (WGS) entry which is preliminary data.</text>
</comment>
<dbReference type="Proteomes" id="UP001059041">
    <property type="component" value="Linkage Group LG21"/>
</dbReference>
<dbReference type="EMBL" id="JAFHDT010000021">
    <property type="protein sequence ID" value="KAI7794330.1"/>
    <property type="molecule type" value="Genomic_DNA"/>
</dbReference>
<protein>
    <submittedName>
        <fullName evidence="1">Uncharacterized protein</fullName>
    </submittedName>
</protein>
<gene>
    <name evidence="1" type="ORF">IRJ41_014983</name>
</gene>
<dbReference type="AlphaFoldDB" id="A0A9W7TBT6"/>
<name>A0A9W7TBT6_TRIRA</name>
<proteinExistence type="predicted"/>
<sequence length="296" mass="32374">MDAERLTGTPAPHSLSLTSCWSADARGQLIHELCSSQQDNPLYLAGGGPPARILKVNVGTTQPSSLTITRCCNLQDEVIVIYLEGLITCSCYRSCCEFTLIEVNHLLSLTVCCEKPYFVPHSWKVSQIDSSGEEEELRQASEKAISHTLFLKHISLLCQTWPFQPAVQHLLNVIELLMPRPPSGPDLRCSSAKHCGTELGIAGNCRAVCDTGTRAPSLKTIDKSVRWAKISPRSAAVHHKPPVSLFGKHQRFFSIRLPPETTAADSRAYLADAFNLLLGSARGGRRRLSLSGDVNS</sequence>
<evidence type="ECO:0000313" key="1">
    <source>
        <dbReference type="EMBL" id="KAI7794330.1"/>
    </source>
</evidence>
<reference evidence="1" key="1">
    <citation type="submission" date="2021-02" db="EMBL/GenBank/DDBJ databases">
        <title>Comparative genomics reveals that relaxation of natural selection precedes convergent phenotypic evolution of cavefish.</title>
        <authorList>
            <person name="Peng Z."/>
        </authorList>
    </citation>
    <scope>NUCLEOTIDE SEQUENCE</scope>
    <source>
        <tissue evidence="1">Muscle</tissue>
    </source>
</reference>
<accession>A0A9W7TBT6</accession>
<organism evidence="1 2">
    <name type="scientific">Triplophysa rosa</name>
    <name type="common">Cave loach</name>
    <dbReference type="NCBI Taxonomy" id="992332"/>
    <lineage>
        <taxon>Eukaryota</taxon>
        <taxon>Metazoa</taxon>
        <taxon>Chordata</taxon>
        <taxon>Craniata</taxon>
        <taxon>Vertebrata</taxon>
        <taxon>Euteleostomi</taxon>
        <taxon>Actinopterygii</taxon>
        <taxon>Neopterygii</taxon>
        <taxon>Teleostei</taxon>
        <taxon>Ostariophysi</taxon>
        <taxon>Cypriniformes</taxon>
        <taxon>Nemacheilidae</taxon>
        <taxon>Triplophysa</taxon>
    </lineage>
</organism>